<evidence type="ECO:0000259" key="2">
    <source>
        <dbReference type="PROSITE" id="PS51406"/>
    </source>
</evidence>
<dbReference type="NCBIfam" id="NF040941">
    <property type="entry name" value="GGGWT_bact"/>
    <property type="match status" value="1"/>
</dbReference>
<dbReference type="KEGG" id="lak:106164894"/>
<dbReference type="OrthoDB" id="5946350at2759"/>
<dbReference type="PROSITE" id="PS51406">
    <property type="entry name" value="FIBRINOGEN_C_2"/>
    <property type="match status" value="1"/>
</dbReference>
<proteinExistence type="predicted"/>
<accession>A0A1S3ILJ3</accession>
<organism evidence="3 4">
    <name type="scientific">Lingula anatina</name>
    <name type="common">Brachiopod</name>
    <name type="synonym">Lingula unguis</name>
    <dbReference type="NCBI Taxonomy" id="7574"/>
    <lineage>
        <taxon>Eukaryota</taxon>
        <taxon>Metazoa</taxon>
        <taxon>Spiralia</taxon>
        <taxon>Lophotrochozoa</taxon>
        <taxon>Brachiopoda</taxon>
        <taxon>Linguliformea</taxon>
        <taxon>Lingulata</taxon>
        <taxon>Lingulida</taxon>
        <taxon>Linguloidea</taxon>
        <taxon>Lingulidae</taxon>
        <taxon>Lingula</taxon>
    </lineage>
</organism>
<evidence type="ECO:0000313" key="3">
    <source>
        <dbReference type="Proteomes" id="UP000085678"/>
    </source>
</evidence>
<feature type="domain" description="Fibrinogen C-terminal" evidence="2">
    <location>
        <begin position="36"/>
        <end position="87"/>
    </location>
</feature>
<evidence type="ECO:0000256" key="1">
    <source>
        <dbReference type="SAM" id="SignalP"/>
    </source>
</evidence>
<dbReference type="InterPro" id="IPR036056">
    <property type="entry name" value="Fibrinogen-like_C"/>
</dbReference>
<feature type="signal peptide" evidence="1">
    <location>
        <begin position="1"/>
        <end position="29"/>
    </location>
</feature>
<feature type="chain" id="PRO_5010335463" evidence="1">
    <location>
        <begin position="30"/>
        <end position="271"/>
    </location>
</feature>
<keyword evidence="1" id="KW-0732">Signal</keyword>
<gene>
    <name evidence="4" type="primary">LOC106164894</name>
</gene>
<evidence type="ECO:0000313" key="4">
    <source>
        <dbReference type="RefSeq" id="XP_013398389.1"/>
    </source>
</evidence>
<dbReference type="InParanoid" id="A0A1S3ILJ3"/>
<dbReference type="STRING" id="7574.A0A1S3ILJ3"/>
<keyword evidence="3" id="KW-1185">Reference proteome</keyword>
<dbReference type="Gene3D" id="2.60.120.1000">
    <property type="match status" value="1"/>
</dbReference>
<reference evidence="4" key="1">
    <citation type="submission" date="2025-08" db="UniProtKB">
        <authorList>
            <consortium name="RefSeq"/>
        </authorList>
    </citation>
    <scope>IDENTIFICATION</scope>
    <source>
        <tissue evidence="4">Gonads</tissue>
    </source>
</reference>
<sequence>MEEAPFILCARLAVIVLVYLCTFTLQCEAQYCRCVCGDIRLMTSCKDYLSSNMNYGSGYYWIYPDSGDISKPIQVFCDQETDGGGWLRLYYKSGPATCHSYPGFKWTSDLVNSMGVYQGISQLAVSDSEQTVNSSGSWVLENAKWNRFVACDANKVCSQGALEAQYGFSGDDVIANLANCRTPTNSSWSQAYTGGYAFVAGRLATFGTWSRMHYGCNTWVNVGDNTTFRFGGGVHHSGEFVHTSCNDYYPNQRNSVTSKWNTDNVRVIWIR</sequence>
<name>A0A1S3ILJ3_LINAN</name>
<protein>
    <submittedName>
        <fullName evidence="4">Uncharacterized protein LOC106164894</fullName>
    </submittedName>
</protein>
<dbReference type="SUPFAM" id="SSF56496">
    <property type="entry name" value="Fibrinogen C-terminal domain-like"/>
    <property type="match status" value="1"/>
</dbReference>
<dbReference type="InterPro" id="IPR002181">
    <property type="entry name" value="Fibrinogen_a/b/g_C_dom"/>
</dbReference>
<dbReference type="Pfam" id="PF00147">
    <property type="entry name" value="Fibrinogen_C"/>
    <property type="match status" value="1"/>
</dbReference>
<dbReference type="AlphaFoldDB" id="A0A1S3ILJ3"/>
<dbReference type="Proteomes" id="UP000085678">
    <property type="component" value="Unplaced"/>
</dbReference>
<dbReference type="GeneID" id="106164894"/>
<dbReference type="RefSeq" id="XP_013398389.1">
    <property type="nucleotide sequence ID" value="XM_013542935.1"/>
</dbReference>